<sequence length="104" mass="11480">ERFLYRVCSREELNEAKLDGLLRGNTLDKKSGFIHLSTKSQVAGVLALFFAGRDDLVLLVVDPHKLADDGVVKYDEAEPGVFFPHFYGPAGNFTPMPLAAVVEE</sequence>
<dbReference type="FunCoup" id="D8SCL0">
    <property type="interactions" value="191"/>
</dbReference>
<organism evidence="2">
    <name type="scientific">Selaginella moellendorffii</name>
    <name type="common">Spikemoss</name>
    <dbReference type="NCBI Taxonomy" id="88036"/>
    <lineage>
        <taxon>Eukaryota</taxon>
        <taxon>Viridiplantae</taxon>
        <taxon>Streptophyta</taxon>
        <taxon>Embryophyta</taxon>
        <taxon>Tracheophyta</taxon>
        <taxon>Lycopodiopsida</taxon>
        <taxon>Selaginellales</taxon>
        <taxon>Selaginellaceae</taxon>
        <taxon>Selaginella</taxon>
    </lineage>
</organism>
<dbReference type="Pfam" id="PF06108">
    <property type="entry name" value="DUF952"/>
    <property type="match status" value="1"/>
</dbReference>
<gene>
    <name evidence="1" type="ORF">SELMODRAFT_38720</name>
</gene>
<accession>D8SCL0</accession>
<evidence type="ECO:0008006" key="3">
    <source>
        <dbReference type="Google" id="ProtNLM"/>
    </source>
</evidence>
<protein>
    <recommendedName>
        <fullName evidence="3">DUF952 domain-containing protein</fullName>
    </recommendedName>
</protein>
<dbReference type="SUPFAM" id="SSF56399">
    <property type="entry name" value="ADP-ribosylation"/>
    <property type="match status" value="1"/>
</dbReference>
<dbReference type="PANTHER" id="PTHR34129">
    <property type="entry name" value="BLR1139 PROTEIN"/>
    <property type="match status" value="1"/>
</dbReference>
<dbReference type="InParanoid" id="D8SCL0"/>
<feature type="non-terminal residue" evidence="1">
    <location>
        <position position="104"/>
    </location>
</feature>
<dbReference type="eggNOG" id="ENOG502S16Y">
    <property type="taxonomic scope" value="Eukaryota"/>
</dbReference>
<reference evidence="1 2" key="1">
    <citation type="journal article" date="2011" name="Science">
        <title>The Selaginella genome identifies genetic changes associated with the evolution of vascular plants.</title>
        <authorList>
            <person name="Banks J.A."/>
            <person name="Nishiyama T."/>
            <person name="Hasebe M."/>
            <person name="Bowman J.L."/>
            <person name="Gribskov M."/>
            <person name="dePamphilis C."/>
            <person name="Albert V.A."/>
            <person name="Aono N."/>
            <person name="Aoyama T."/>
            <person name="Ambrose B.A."/>
            <person name="Ashton N.W."/>
            <person name="Axtell M.J."/>
            <person name="Barker E."/>
            <person name="Barker M.S."/>
            <person name="Bennetzen J.L."/>
            <person name="Bonawitz N.D."/>
            <person name="Chapple C."/>
            <person name="Cheng C."/>
            <person name="Correa L.G."/>
            <person name="Dacre M."/>
            <person name="DeBarry J."/>
            <person name="Dreyer I."/>
            <person name="Elias M."/>
            <person name="Engstrom E.M."/>
            <person name="Estelle M."/>
            <person name="Feng L."/>
            <person name="Finet C."/>
            <person name="Floyd S.K."/>
            <person name="Frommer W.B."/>
            <person name="Fujita T."/>
            <person name="Gramzow L."/>
            <person name="Gutensohn M."/>
            <person name="Harholt J."/>
            <person name="Hattori M."/>
            <person name="Heyl A."/>
            <person name="Hirai T."/>
            <person name="Hiwatashi Y."/>
            <person name="Ishikawa M."/>
            <person name="Iwata M."/>
            <person name="Karol K.G."/>
            <person name="Koehler B."/>
            <person name="Kolukisaoglu U."/>
            <person name="Kubo M."/>
            <person name="Kurata T."/>
            <person name="Lalonde S."/>
            <person name="Li K."/>
            <person name="Li Y."/>
            <person name="Litt A."/>
            <person name="Lyons E."/>
            <person name="Manning G."/>
            <person name="Maruyama T."/>
            <person name="Michael T.P."/>
            <person name="Mikami K."/>
            <person name="Miyazaki S."/>
            <person name="Morinaga S."/>
            <person name="Murata T."/>
            <person name="Mueller-Roeber B."/>
            <person name="Nelson D.R."/>
            <person name="Obara M."/>
            <person name="Oguri Y."/>
            <person name="Olmstead R.G."/>
            <person name="Onodera N."/>
            <person name="Petersen B.L."/>
            <person name="Pils B."/>
            <person name="Prigge M."/>
            <person name="Rensing S.A."/>
            <person name="Riano-Pachon D.M."/>
            <person name="Roberts A.W."/>
            <person name="Sato Y."/>
            <person name="Scheller H.V."/>
            <person name="Schulz B."/>
            <person name="Schulz C."/>
            <person name="Shakirov E.V."/>
            <person name="Shibagaki N."/>
            <person name="Shinohara N."/>
            <person name="Shippen D.E."/>
            <person name="Soerensen I."/>
            <person name="Sotooka R."/>
            <person name="Sugimoto N."/>
            <person name="Sugita M."/>
            <person name="Sumikawa N."/>
            <person name="Tanurdzic M."/>
            <person name="Theissen G."/>
            <person name="Ulvskov P."/>
            <person name="Wakazuki S."/>
            <person name="Weng J.K."/>
            <person name="Willats W.W."/>
            <person name="Wipf D."/>
            <person name="Wolf P.G."/>
            <person name="Yang L."/>
            <person name="Zimmer A.D."/>
            <person name="Zhu Q."/>
            <person name="Mitros T."/>
            <person name="Hellsten U."/>
            <person name="Loque D."/>
            <person name="Otillar R."/>
            <person name="Salamov A."/>
            <person name="Schmutz J."/>
            <person name="Shapiro H."/>
            <person name="Lindquist E."/>
            <person name="Lucas S."/>
            <person name="Rokhsar D."/>
            <person name="Grigoriev I.V."/>
        </authorList>
    </citation>
    <scope>NUCLEOTIDE SEQUENCE [LARGE SCALE GENOMIC DNA]</scope>
</reference>
<dbReference type="KEGG" id="smo:SELMODRAFT_38720"/>
<dbReference type="Gramene" id="EFJ17872">
    <property type="protein sequence ID" value="EFJ17872"/>
    <property type="gene ID" value="SELMODRAFT_38720"/>
</dbReference>
<proteinExistence type="predicted"/>
<dbReference type="PANTHER" id="PTHR34129:SF1">
    <property type="entry name" value="DUF952 DOMAIN-CONTAINING PROTEIN"/>
    <property type="match status" value="1"/>
</dbReference>
<dbReference type="AlphaFoldDB" id="D8SCL0"/>
<dbReference type="EMBL" id="GL377612">
    <property type="protein sequence ID" value="EFJ17872.1"/>
    <property type="molecule type" value="Genomic_DNA"/>
</dbReference>
<dbReference type="OMA" id="EYVYRIS"/>
<dbReference type="HOGENOM" id="CLU_129452_0_1_1"/>
<keyword evidence="2" id="KW-1185">Reference proteome</keyword>
<dbReference type="InterPro" id="IPR009297">
    <property type="entry name" value="DUF952"/>
</dbReference>
<dbReference type="OrthoDB" id="3335358at2759"/>
<evidence type="ECO:0000313" key="2">
    <source>
        <dbReference type="Proteomes" id="UP000001514"/>
    </source>
</evidence>
<dbReference type="Proteomes" id="UP000001514">
    <property type="component" value="Unassembled WGS sequence"/>
</dbReference>
<dbReference type="STRING" id="88036.D8SCL0"/>
<name>D8SCL0_SELML</name>
<dbReference type="Gene3D" id="3.20.170.20">
    <property type="entry name" value="Protein of unknown function DUF952"/>
    <property type="match status" value="1"/>
</dbReference>
<feature type="non-terminal residue" evidence="1">
    <location>
        <position position="1"/>
    </location>
</feature>
<evidence type="ECO:0000313" key="1">
    <source>
        <dbReference type="EMBL" id="EFJ17872.1"/>
    </source>
</evidence>